<gene>
    <name evidence="1" type="ORF">L497_1052</name>
</gene>
<evidence type="ECO:0000313" key="1">
    <source>
        <dbReference type="EMBL" id="KAL00670.1"/>
    </source>
</evidence>
<sequence>MSSPPWCAQRLAPRLTKPAIVLSLLNRWQAMAKQAALANLVAAELAGRRITFGALPFSSCCTDRLNPYGLIRG</sequence>
<organism evidence="1 2">
    <name type="scientific">Bordetella holmesii CDC-H585-BH</name>
    <dbReference type="NCBI Taxonomy" id="1331206"/>
    <lineage>
        <taxon>Bacteria</taxon>
        <taxon>Pseudomonadati</taxon>
        <taxon>Pseudomonadota</taxon>
        <taxon>Betaproteobacteria</taxon>
        <taxon>Burkholderiales</taxon>
        <taxon>Alcaligenaceae</taxon>
        <taxon>Bordetella</taxon>
    </lineage>
</organism>
<accession>A0A158M9I2</accession>
<proteinExistence type="predicted"/>
<name>A0A158M9I2_9BORD</name>
<dbReference type="EMBL" id="JFZZ01000004">
    <property type="protein sequence ID" value="KAL00670.1"/>
    <property type="molecule type" value="Genomic_DNA"/>
</dbReference>
<dbReference type="PATRIC" id="fig|1331206.3.peg.51"/>
<evidence type="ECO:0000313" key="2">
    <source>
        <dbReference type="Proteomes" id="UP000026682"/>
    </source>
</evidence>
<dbReference type="Proteomes" id="UP000026682">
    <property type="component" value="Unassembled WGS sequence"/>
</dbReference>
<comment type="caution">
    <text evidence="1">The sequence shown here is derived from an EMBL/GenBank/DDBJ whole genome shotgun (WGS) entry which is preliminary data.</text>
</comment>
<dbReference type="AlphaFoldDB" id="A0A158M9I2"/>
<protein>
    <submittedName>
        <fullName evidence="1">Uncharacterized protein</fullName>
    </submittedName>
</protein>
<reference evidence="1 2" key="1">
    <citation type="submission" date="2014-03" db="EMBL/GenBank/DDBJ databases">
        <title>Genome sequence of Bordetella holmseii.</title>
        <authorList>
            <person name="Harvill E."/>
            <person name="Goodfield L.L."/>
            <person name="Ivanov Y."/>
            <person name="Meyer J.A."/>
            <person name="Newth C."/>
            <person name="Cassiday P."/>
            <person name="Tondella M.L."/>
            <person name="Liao P."/>
            <person name="Zimmerman J."/>
            <person name="Meert K."/>
            <person name="Wessel D."/>
            <person name="Berger J."/>
            <person name="Dean J.M."/>
            <person name="Holubkov R."/>
            <person name="Burr J."/>
            <person name="Liu T."/>
            <person name="Brinkac L.M."/>
            <person name="Sanka R."/>
            <person name="Kim M."/>
            <person name="Losada L."/>
        </authorList>
    </citation>
    <scope>NUCLEOTIDE SEQUENCE [LARGE SCALE GENOMIC DNA]</scope>
    <source>
        <strain evidence="1 2">CDC-H585-BH</strain>
    </source>
</reference>